<accession>A0A2M7QBL3</accession>
<organism evidence="2 3">
    <name type="scientific">Candidatus Uhrbacteria bacterium CG_4_10_14_0_8_um_filter_58_22</name>
    <dbReference type="NCBI Taxonomy" id="1975029"/>
    <lineage>
        <taxon>Bacteria</taxon>
        <taxon>Candidatus Uhriibacteriota</taxon>
    </lineage>
</organism>
<dbReference type="Proteomes" id="UP000230973">
    <property type="component" value="Unassembled WGS sequence"/>
</dbReference>
<dbReference type="AlphaFoldDB" id="A0A2M7QBL3"/>
<feature type="transmembrane region" description="Helical" evidence="1">
    <location>
        <begin position="9"/>
        <end position="33"/>
    </location>
</feature>
<keyword evidence="1" id="KW-1133">Transmembrane helix</keyword>
<dbReference type="EMBL" id="PFLC01000015">
    <property type="protein sequence ID" value="PIY63148.1"/>
    <property type="molecule type" value="Genomic_DNA"/>
</dbReference>
<reference evidence="3" key="1">
    <citation type="submission" date="2017-09" db="EMBL/GenBank/DDBJ databases">
        <title>Depth-based differentiation of microbial function through sediment-hosted aquifers and enrichment of novel symbionts in the deep terrestrial subsurface.</title>
        <authorList>
            <person name="Probst A.J."/>
            <person name="Ladd B."/>
            <person name="Jarett J.K."/>
            <person name="Geller-Mcgrath D.E."/>
            <person name="Sieber C.M.K."/>
            <person name="Emerson J.B."/>
            <person name="Anantharaman K."/>
            <person name="Thomas B.C."/>
            <person name="Malmstrom R."/>
            <person name="Stieglmeier M."/>
            <person name="Klingl A."/>
            <person name="Woyke T."/>
            <person name="Ryan C.M."/>
            <person name="Banfield J.F."/>
        </authorList>
    </citation>
    <scope>NUCLEOTIDE SEQUENCE [LARGE SCALE GENOMIC DNA]</scope>
</reference>
<protein>
    <recommendedName>
        <fullName evidence="4">DUF948 domain-containing protein</fullName>
    </recommendedName>
</protein>
<gene>
    <name evidence="2" type="ORF">COY93_01305</name>
</gene>
<name>A0A2M7QBL3_9BACT</name>
<evidence type="ECO:0000256" key="1">
    <source>
        <dbReference type="SAM" id="Phobius"/>
    </source>
</evidence>
<keyword evidence="1" id="KW-0472">Membrane</keyword>
<evidence type="ECO:0008006" key="4">
    <source>
        <dbReference type="Google" id="ProtNLM"/>
    </source>
</evidence>
<comment type="caution">
    <text evidence="2">The sequence shown here is derived from an EMBL/GenBank/DDBJ whole genome shotgun (WGS) entry which is preliminary data.</text>
</comment>
<sequence length="102" mass="11677">MLIESSKDLLYMVLAFSVLWLTVFLSWLLYYVIAIVRDTESLVWQVRGAVEKVEDFARSAHDKMERSAASFTLVAQAVRELISWGIQERAKGALKKKKAVKK</sequence>
<proteinExistence type="predicted"/>
<evidence type="ECO:0000313" key="3">
    <source>
        <dbReference type="Proteomes" id="UP000230973"/>
    </source>
</evidence>
<keyword evidence="1" id="KW-0812">Transmembrane</keyword>
<evidence type="ECO:0000313" key="2">
    <source>
        <dbReference type="EMBL" id="PIY63148.1"/>
    </source>
</evidence>